<sequence length="319" mass="36117">MRKRKKLLGVFIGIITVLLLIDIIAGFYFYNLAIQRGQKDFLQDNEDLEVSAEAMKEFTEGGWREWVKNQDFEELELNSFDDLTLKGYLLEAEEPTNKLVVMAHGYLGNASQMGLYGQYYYEELGYSFFTADARGHGNSDGDYYGFGWHDRLDYVDWINKLIDKLGEDTEIVLHGLSMGAATVLMTSGEELPDNVKVVIADSPFTSVKELFAYQMTRMFHLPSFPVLDTTSLVSKAKAGYSFTEASALVQVKKAEVPILYIHGNADTFVPTEMTHELYDHTSSEAEMITIDGANHGEGFVTQKEKYIRTLNSFLDKNMD</sequence>
<proteinExistence type="predicted"/>
<name>A0A1H9YF88_9BACI</name>
<dbReference type="EMBL" id="FOHE01000001">
    <property type="protein sequence ID" value="SES67559.1"/>
    <property type="molecule type" value="Genomic_DNA"/>
</dbReference>
<reference evidence="3 4" key="1">
    <citation type="submission" date="2016-10" db="EMBL/GenBank/DDBJ databases">
        <authorList>
            <person name="de Groot N.N."/>
        </authorList>
    </citation>
    <scope>NUCLEOTIDE SEQUENCE [LARGE SCALE GENOMIC DNA]</scope>
    <source>
        <strain evidence="3 4">IBRC-M 10780</strain>
    </source>
</reference>
<evidence type="ECO:0000313" key="4">
    <source>
        <dbReference type="Proteomes" id="UP000198618"/>
    </source>
</evidence>
<dbReference type="PANTHER" id="PTHR43358">
    <property type="entry name" value="ALPHA/BETA-HYDROLASE"/>
    <property type="match status" value="1"/>
</dbReference>
<dbReference type="Gene3D" id="3.40.50.1820">
    <property type="entry name" value="alpha/beta hydrolase"/>
    <property type="match status" value="1"/>
</dbReference>
<feature type="transmembrane region" description="Helical" evidence="1">
    <location>
        <begin position="7"/>
        <end position="30"/>
    </location>
</feature>
<dbReference type="Proteomes" id="UP000198618">
    <property type="component" value="Unassembled WGS sequence"/>
</dbReference>
<dbReference type="RefSeq" id="WP_090866209.1">
    <property type="nucleotide sequence ID" value="NZ_FOHE01000001.1"/>
</dbReference>
<keyword evidence="4" id="KW-1185">Reference proteome</keyword>
<protein>
    <recommendedName>
        <fullName evidence="2">Peptidase S9 prolyl oligopeptidase catalytic domain-containing protein</fullName>
    </recommendedName>
</protein>
<organism evidence="3 4">
    <name type="scientific">Oceanobacillus limi</name>
    <dbReference type="NCBI Taxonomy" id="930131"/>
    <lineage>
        <taxon>Bacteria</taxon>
        <taxon>Bacillati</taxon>
        <taxon>Bacillota</taxon>
        <taxon>Bacilli</taxon>
        <taxon>Bacillales</taxon>
        <taxon>Bacillaceae</taxon>
        <taxon>Oceanobacillus</taxon>
    </lineage>
</organism>
<keyword evidence="1" id="KW-1133">Transmembrane helix</keyword>
<evidence type="ECO:0000259" key="2">
    <source>
        <dbReference type="Pfam" id="PF00326"/>
    </source>
</evidence>
<dbReference type="AlphaFoldDB" id="A0A1H9YF88"/>
<keyword evidence="1" id="KW-0472">Membrane</keyword>
<evidence type="ECO:0000256" key="1">
    <source>
        <dbReference type="SAM" id="Phobius"/>
    </source>
</evidence>
<dbReference type="OrthoDB" id="9776685at2"/>
<evidence type="ECO:0000313" key="3">
    <source>
        <dbReference type="EMBL" id="SES67559.1"/>
    </source>
</evidence>
<dbReference type="STRING" id="930131.SAMN05216389_101363"/>
<dbReference type="Pfam" id="PF00326">
    <property type="entry name" value="Peptidase_S9"/>
    <property type="match status" value="1"/>
</dbReference>
<dbReference type="GO" id="GO:0008236">
    <property type="term" value="F:serine-type peptidase activity"/>
    <property type="evidence" value="ECO:0007669"/>
    <property type="project" value="InterPro"/>
</dbReference>
<gene>
    <name evidence="3" type="ORF">SAMN05216389_101363</name>
</gene>
<dbReference type="InterPro" id="IPR052920">
    <property type="entry name" value="DNA-binding_regulatory"/>
</dbReference>
<feature type="domain" description="Peptidase S9 prolyl oligopeptidase catalytic" evidence="2">
    <location>
        <begin position="118"/>
        <end position="318"/>
    </location>
</feature>
<dbReference type="InterPro" id="IPR029058">
    <property type="entry name" value="AB_hydrolase_fold"/>
</dbReference>
<dbReference type="SUPFAM" id="SSF53474">
    <property type="entry name" value="alpha/beta-Hydrolases"/>
    <property type="match status" value="1"/>
</dbReference>
<keyword evidence="1" id="KW-0812">Transmembrane</keyword>
<dbReference type="GO" id="GO:0006508">
    <property type="term" value="P:proteolysis"/>
    <property type="evidence" value="ECO:0007669"/>
    <property type="project" value="InterPro"/>
</dbReference>
<dbReference type="PANTHER" id="PTHR43358:SF4">
    <property type="entry name" value="ALPHA_BETA HYDROLASE FOLD-1 DOMAIN-CONTAINING PROTEIN"/>
    <property type="match status" value="1"/>
</dbReference>
<dbReference type="InterPro" id="IPR001375">
    <property type="entry name" value="Peptidase_S9_cat"/>
</dbReference>
<accession>A0A1H9YF88</accession>